<comment type="caution">
    <text evidence="4">The sequence shown here is derived from an EMBL/GenBank/DDBJ whole genome shotgun (WGS) entry which is preliminary data.</text>
</comment>
<evidence type="ECO:0000259" key="2">
    <source>
        <dbReference type="PROSITE" id="PS50883"/>
    </source>
</evidence>
<dbReference type="Gene3D" id="3.30.70.270">
    <property type="match status" value="1"/>
</dbReference>
<feature type="transmembrane region" description="Helical" evidence="1">
    <location>
        <begin position="98"/>
        <end position="120"/>
    </location>
</feature>
<feature type="transmembrane region" description="Helical" evidence="1">
    <location>
        <begin position="33"/>
        <end position="53"/>
    </location>
</feature>
<dbReference type="SUPFAM" id="SSF141868">
    <property type="entry name" value="EAL domain-like"/>
    <property type="match status" value="1"/>
</dbReference>
<gene>
    <name evidence="4" type="ORF">ACFSJF_13250</name>
</gene>
<dbReference type="Pfam" id="PF00563">
    <property type="entry name" value="EAL"/>
    <property type="match status" value="1"/>
</dbReference>
<dbReference type="InterPro" id="IPR029787">
    <property type="entry name" value="Nucleotide_cyclase"/>
</dbReference>
<dbReference type="InterPro" id="IPR035919">
    <property type="entry name" value="EAL_sf"/>
</dbReference>
<feature type="domain" description="EAL" evidence="2">
    <location>
        <begin position="497"/>
        <end position="749"/>
    </location>
</feature>
<dbReference type="RefSeq" id="WP_377557884.1">
    <property type="nucleotide sequence ID" value="NZ_JBHUHQ010000017.1"/>
</dbReference>
<evidence type="ECO:0000256" key="1">
    <source>
        <dbReference type="SAM" id="Phobius"/>
    </source>
</evidence>
<feature type="transmembrane region" description="Helical" evidence="1">
    <location>
        <begin position="9"/>
        <end position="27"/>
    </location>
</feature>
<accession>A0ABW4W2D6</accession>
<evidence type="ECO:0000313" key="4">
    <source>
        <dbReference type="EMBL" id="MFD2045241.1"/>
    </source>
</evidence>
<dbReference type="PANTHER" id="PTHR44757:SF2">
    <property type="entry name" value="BIOFILM ARCHITECTURE MAINTENANCE PROTEIN MBAA"/>
    <property type="match status" value="1"/>
</dbReference>
<dbReference type="InterPro" id="IPR043128">
    <property type="entry name" value="Rev_trsase/Diguanyl_cyclase"/>
</dbReference>
<feature type="transmembrane region" description="Helical" evidence="1">
    <location>
        <begin position="260"/>
        <end position="282"/>
    </location>
</feature>
<dbReference type="Pfam" id="PF00990">
    <property type="entry name" value="GGDEF"/>
    <property type="match status" value="1"/>
</dbReference>
<dbReference type="PANTHER" id="PTHR44757">
    <property type="entry name" value="DIGUANYLATE CYCLASE DGCP"/>
    <property type="match status" value="1"/>
</dbReference>
<feature type="transmembrane region" description="Helical" evidence="1">
    <location>
        <begin position="230"/>
        <end position="248"/>
    </location>
</feature>
<sequence>MVNSQRKGFILLMVIIVLFYGWIFLFWENSFLRSLGATIFPILAGGISCVWLIRAYVKNSKKIRYFWLILAMGMLIYTISHSSWLYVVITEQAVERKIISSILWCSAYFLFLVALIYRIIILRTSLLNRHYIFYTFIFMIVVTTISIHYVVTPIVMSPHNTPLEKSLTLVYTIIDIGILFAITSLYYFSRNSKDKIILSYVVLGFFLLIFADVLFGYIDLKFASSYGGLIDPLWVAGLIIIGLSALRSEVNHVESGMERILFFKGVENIFPYLSILILTFLTLKSLHWNFNVLAMGWILIFFLVLARQFIVIKQNEKLVDEYRYLAYHDPLTKLHNRTQYKLDINKIMKLAKELDRKVAILIIDLDRFKDVNDTLGHYIGDCLLVEASKRLQSILHPDEKIYRIGGDEFIIILPHIKEGNLEEKATTILKQFEEAFSVREYEINITPSIGISLYPQNGEDSETLMKNADSAMYLAKDRGKNNFQYYNAKLNKYITRKIIIENALRKAMENEELYLVYQPKIDLHTREMRGMEALLRWESSELGTISPAEFIPIAEETGQIIAIGKWVLKTACKRNKEWQQKGLPFQCVSVNVSVRQFQHSDFVNTVEGILHETGLNPRFLELEITESIMQNINESTTVLKGLRELGVKTSIDDFGTGYSSLHILRELPIDTIKIDKSFIDDVADSAKRSMVRTIIDLGLNLNLSVVAEGIENEQQAKILSRYKCRFGQGYLFSRPVKEDEFEKLLHTQS</sequence>
<dbReference type="SUPFAM" id="SSF55073">
    <property type="entry name" value="Nucleotide cyclase"/>
    <property type="match status" value="1"/>
</dbReference>
<dbReference type="InterPro" id="IPR000160">
    <property type="entry name" value="GGDEF_dom"/>
</dbReference>
<feature type="domain" description="GGDEF" evidence="3">
    <location>
        <begin position="356"/>
        <end position="488"/>
    </location>
</feature>
<dbReference type="Proteomes" id="UP001597383">
    <property type="component" value="Unassembled WGS sequence"/>
</dbReference>
<dbReference type="PROSITE" id="PS50887">
    <property type="entry name" value="GGDEF"/>
    <property type="match status" value="1"/>
</dbReference>
<dbReference type="CDD" id="cd01949">
    <property type="entry name" value="GGDEF"/>
    <property type="match status" value="1"/>
</dbReference>
<keyword evidence="1" id="KW-0812">Transmembrane</keyword>
<feature type="transmembrane region" description="Helical" evidence="1">
    <location>
        <begin position="288"/>
        <end position="306"/>
    </location>
</feature>
<protein>
    <submittedName>
        <fullName evidence="4">EAL domain-containing protein</fullName>
    </submittedName>
</protein>
<evidence type="ECO:0000259" key="3">
    <source>
        <dbReference type="PROSITE" id="PS50887"/>
    </source>
</evidence>
<dbReference type="SMART" id="SM00052">
    <property type="entry name" value="EAL"/>
    <property type="match status" value="1"/>
</dbReference>
<name>A0ABW4W2D6_9BACI</name>
<organism evidence="4 5">
    <name type="scientific">Ornithinibacillus salinisoli</name>
    <dbReference type="NCBI Taxonomy" id="1848459"/>
    <lineage>
        <taxon>Bacteria</taxon>
        <taxon>Bacillati</taxon>
        <taxon>Bacillota</taxon>
        <taxon>Bacilli</taxon>
        <taxon>Bacillales</taxon>
        <taxon>Bacillaceae</taxon>
        <taxon>Ornithinibacillus</taxon>
    </lineage>
</organism>
<dbReference type="InterPro" id="IPR052155">
    <property type="entry name" value="Biofilm_reg_signaling"/>
</dbReference>
<dbReference type="Gene3D" id="3.20.20.450">
    <property type="entry name" value="EAL domain"/>
    <property type="match status" value="1"/>
</dbReference>
<keyword evidence="1" id="KW-1133">Transmembrane helix</keyword>
<feature type="transmembrane region" description="Helical" evidence="1">
    <location>
        <begin position="168"/>
        <end position="188"/>
    </location>
</feature>
<proteinExistence type="predicted"/>
<dbReference type="SMART" id="SM00267">
    <property type="entry name" value="GGDEF"/>
    <property type="match status" value="1"/>
</dbReference>
<dbReference type="PROSITE" id="PS50883">
    <property type="entry name" value="EAL"/>
    <property type="match status" value="1"/>
</dbReference>
<dbReference type="CDD" id="cd01948">
    <property type="entry name" value="EAL"/>
    <property type="match status" value="1"/>
</dbReference>
<keyword evidence="1" id="KW-0472">Membrane</keyword>
<reference evidence="5" key="1">
    <citation type="journal article" date="2019" name="Int. J. Syst. Evol. Microbiol.">
        <title>The Global Catalogue of Microorganisms (GCM) 10K type strain sequencing project: providing services to taxonomists for standard genome sequencing and annotation.</title>
        <authorList>
            <consortium name="The Broad Institute Genomics Platform"/>
            <consortium name="The Broad Institute Genome Sequencing Center for Infectious Disease"/>
            <person name="Wu L."/>
            <person name="Ma J."/>
        </authorList>
    </citation>
    <scope>NUCLEOTIDE SEQUENCE [LARGE SCALE GENOMIC DNA]</scope>
    <source>
        <strain evidence="5">R28</strain>
    </source>
</reference>
<feature type="transmembrane region" description="Helical" evidence="1">
    <location>
        <begin position="132"/>
        <end position="156"/>
    </location>
</feature>
<dbReference type="NCBIfam" id="TIGR00254">
    <property type="entry name" value="GGDEF"/>
    <property type="match status" value="1"/>
</dbReference>
<evidence type="ECO:0000313" key="5">
    <source>
        <dbReference type="Proteomes" id="UP001597383"/>
    </source>
</evidence>
<feature type="transmembrane region" description="Helical" evidence="1">
    <location>
        <begin position="65"/>
        <end position="86"/>
    </location>
</feature>
<feature type="transmembrane region" description="Helical" evidence="1">
    <location>
        <begin position="197"/>
        <end position="218"/>
    </location>
</feature>
<dbReference type="EMBL" id="JBHUHQ010000017">
    <property type="protein sequence ID" value="MFD2045241.1"/>
    <property type="molecule type" value="Genomic_DNA"/>
</dbReference>
<dbReference type="InterPro" id="IPR001633">
    <property type="entry name" value="EAL_dom"/>
</dbReference>
<keyword evidence="5" id="KW-1185">Reference proteome</keyword>